<protein>
    <submittedName>
        <fullName evidence="1">Uncharacterized protein</fullName>
    </submittedName>
</protein>
<proteinExistence type="predicted"/>
<sequence length="60" mass="6705">MNSFAEHTTMPMTVDERNLVSLVTRIKALAKTGHKKGRAKVARMISLPKIQPSSRDGWIV</sequence>
<accession>A0ABZ2HJL3</accession>
<dbReference type="Proteomes" id="UP001364156">
    <property type="component" value="Chromosome"/>
</dbReference>
<reference evidence="1 2" key="1">
    <citation type="submission" date="2023-10" db="EMBL/GenBank/DDBJ databases">
        <title>Roseovarius strain S88 nov., isolated from a marine algae.</title>
        <authorList>
            <person name="Lee M.W."/>
            <person name="Lee J.K."/>
            <person name="Kim J.M."/>
            <person name="Choi D.G."/>
            <person name="Baek J.H."/>
            <person name="Bayburt H."/>
            <person name="Jung J.J."/>
            <person name="Han D.M."/>
            <person name="Jeon C.O."/>
        </authorList>
    </citation>
    <scope>NUCLEOTIDE SEQUENCE [LARGE SCALE GENOMIC DNA]</scope>
    <source>
        <strain evidence="1 2">S88</strain>
    </source>
</reference>
<evidence type="ECO:0000313" key="2">
    <source>
        <dbReference type="Proteomes" id="UP001364156"/>
    </source>
</evidence>
<dbReference type="RefSeq" id="WP_338549414.1">
    <property type="nucleotide sequence ID" value="NZ_CP146069.1"/>
</dbReference>
<name>A0ABZ2HJL3_9RHOB</name>
<dbReference type="EMBL" id="CP146069">
    <property type="protein sequence ID" value="WWR46562.1"/>
    <property type="molecule type" value="Genomic_DNA"/>
</dbReference>
<keyword evidence="2" id="KW-1185">Reference proteome</keyword>
<evidence type="ECO:0000313" key="1">
    <source>
        <dbReference type="EMBL" id="WWR46562.1"/>
    </source>
</evidence>
<gene>
    <name evidence="1" type="ORF">RZ517_17630</name>
</gene>
<organism evidence="1 2">
    <name type="scientific">Roseovarius phycicola</name>
    <dbReference type="NCBI Taxonomy" id="3080976"/>
    <lineage>
        <taxon>Bacteria</taxon>
        <taxon>Pseudomonadati</taxon>
        <taxon>Pseudomonadota</taxon>
        <taxon>Alphaproteobacteria</taxon>
        <taxon>Rhodobacterales</taxon>
        <taxon>Roseobacteraceae</taxon>
        <taxon>Roseovarius</taxon>
    </lineage>
</organism>